<dbReference type="SMART" id="SM01008">
    <property type="entry name" value="Ald_Xan_dh_C"/>
    <property type="match status" value="1"/>
</dbReference>
<sequence length="746" mass="79943">MDAAVSRRALLQGGSLLVLFALGGLHAQAPAPLPGSLNTNRRLDAWLRIRPNGTVTMFTGKVELGQGILTALTQIVADELDVAPERLEVVSGDTARTPNEGMTAGSLSLQDSGTALRLACAEARELLLQSAAARLGVPAAELVVADGAITKPGSALRTSYWEVAGDTLQREATARVAPKPARQHRLIGQSVRRRDIPAKVSGAPAYVQDLRLPGMVHARVVRPAMPRARLLEADVATARAMPGVVAVVREGSFLAVAAEREEQAVAAWRALHANARWEAAGPLPPRGPALFAYLKTARAQTGVVSEKTAAAALPAAATTVNAEYTRPYQAHASIGPSCAVAQWEEGRLQVWTHSQGVFPLRGDLAKTLRIAPANITVMHREGSGCYGHNGADDVALDAALVARALPGIPVRLQWMREDEFAFEPLGSPMVMQLRAALDGGRIVDWQHELWSYTHSTRPGDPEGSNLLAAWQLPDPLLPGPSRNLPQPSGGGDRNAVPLYAFPRQRITNHLLLDQPIRTSALRTLGAYANVFAAESFMDELAGAAGADPLAFRLAHLEDPRARAVIEQVAALAGWQPGPALDTRDARRPVAAGPLRGRGIGFSRYKNLAVYCAVVAEVLVDPRSGEVRVTQAWAAADAGLVVNPDGFRNQIEGGMVQSTSWTLHEAYPYDERQLGARNWPDYPILRFPEVPRVEVKLVDRPEERPLGVGEGSQGPMVAAIANAFAQATGRRLRDLPFTPERVKARLA</sequence>
<dbReference type="PANTHER" id="PTHR47495">
    <property type="entry name" value="ALDEHYDE DEHYDROGENASE"/>
    <property type="match status" value="1"/>
</dbReference>
<dbReference type="SUPFAM" id="SSF56003">
    <property type="entry name" value="Molybdenum cofactor-binding domain"/>
    <property type="match status" value="2"/>
</dbReference>
<evidence type="ECO:0000259" key="1">
    <source>
        <dbReference type="SMART" id="SM01008"/>
    </source>
</evidence>
<accession>A0A936Z1X9</accession>
<dbReference type="GO" id="GO:0016491">
    <property type="term" value="F:oxidoreductase activity"/>
    <property type="evidence" value="ECO:0007669"/>
    <property type="project" value="InterPro"/>
</dbReference>
<keyword evidence="3" id="KW-1185">Reference proteome</keyword>
<dbReference type="InterPro" id="IPR037165">
    <property type="entry name" value="AldOxase/xan_DH_Mopterin-bd_sf"/>
</dbReference>
<comment type="caution">
    <text evidence="2">The sequence shown here is derived from an EMBL/GenBank/DDBJ whole genome shotgun (WGS) entry which is preliminary data.</text>
</comment>
<dbReference type="PIRSF" id="PIRSF036389">
    <property type="entry name" value="IOR_B"/>
    <property type="match status" value="1"/>
</dbReference>
<name>A0A936Z1X9_9BURK</name>
<dbReference type="InterPro" id="IPR012368">
    <property type="entry name" value="OxRdtase_Mopterin-bd_su_IorB"/>
</dbReference>
<evidence type="ECO:0000313" key="3">
    <source>
        <dbReference type="Proteomes" id="UP000599109"/>
    </source>
</evidence>
<dbReference type="Pfam" id="PF20256">
    <property type="entry name" value="MoCoBD_2"/>
    <property type="match status" value="2"/>
</dbReference>
<dbReference type="InterPro" id="IPR052516">
    <property type="entry name" value="N-heterocyclic_Hydroxylase"/>
</dbReference>
<dbReference type="Pfam" id="PF02738">
    <property type="entry name" value="MoCoBD_1"/>
    <property type="match status" value="1"/>
</dbReference>
<dbReference type="Gene3D" id="3.30.365.10">
    <property type="entry name" value="Aldehyde oxidase/xanthine dehydrogenase, molybdopterin binding domain"/>
    <property type="match status" value="3"/>
</dbReference>
<protein>
    <submittedName>
        <fullName evidence="2">Xanthine dehydrogenase family protein molybdopterin-binding subunit</fullName>
    </submittedName>
</protein>
<dbReference type="EMBL" id="JAEQNE010000004">
    <property type="protein sequence ID" value="MBL0392877.1"/>
    <property type="molecule type" value="Genomic_DNA"/>
</dbReference>
<dbReference type="PANTHER" id="PTHR47495:SF1">
    <property type="entry name" value="BLL3820 PROTEIN"/>
    <property type="match status" value="1"/>
</dbReference>
<dbReference type="Proteomes" id="UP000599109">
    <property type="component" value="Unassembled WGS sequence"/>
</dbReference>
<gene>
    <name evidence="2" type="ORF">JJ685_17195</name>
</gene>
<dbReference type="Gene3D" id="3.90.1170.50">
    <property type="entry name" value="Aldehyde oxidase/xanthine dehydrogenase, a/b hammerhead"/>
    <property type="match status" value="1"/>
</dbReference>
<organism evidence="2 3">
    <name type="scientific">Ramlibacter monticola</name>
    <dbReference type="NCBI Taxonomy" id="1926872"/>
    <lineage>
        <taxon>Bacteria</taxon>
        <taxon>Pseudomonadati</taxon>
        <taxon>Pseudomonadota</taxon>
        <taxon>Betaproteobacteria</taxon>
        <taxon>Burkholderiales</taxon>
        <taxon>Comamonadaceae</taxon>
        <taxon>Ramlibacter</taxon>
    </lineage>
</organism>
<dbReference type="InterPro" id="IPR008274">
    <property type="entry name" value="AldOxase/xan_DH_MoCoBD1"/>
</dbReference>
<dbReference type="InterPro" id="IPR000674">
    <property type="entry name" value="Ald_Oxase/Xan_DH_a/b"/>
</dbReference>
<feature type="domain" description="Aldehyde oxidase/xanthine dehydrogenase a/b hammerhead" evidence="1">
    <location>
        <begin position="201"/>
        <end position="281"/>
    </location>
</feature>
<evidence type="ECO:0000313" key="2">
    <source>
        <dbReference type="EMBL" id="MBL0392877.1"/>
    </source>
</evidence>
<dbReference type="PROSITE" id="PS51318">
    <property type="entry name" value="TAT"/>
    <property type="match status" value="1"/>
</dbReference>
<dbReference type="RefSeq" id="WP_201675549.1">
    <property type="nucleotide sequence ID" value="NZ_JAEQNE010000004.1"/>
</dbReference>
<proteinExistence type="predicted"/>
<dbReference type="InterPro" id="IPR046867">
    <property type="entry name" value="AldOxase/xan_DH_MoCoBD2"/>
</dbReference>
<reference evidence="2 3" key="1">
    <citation type="journal article" date="2017" name="Int. J. Syst. Evol. Microbiol.">
        <title>Ramlibacter monticola sp. nov., isolated from forest soil.</title>
        <authorList>
            <person name="Chaudhary D.K."/>
            <person name="Kim J."/>
        </authorList>
    </citation>
    <scope>NUCLEOTIDE SEQUENCE [LARGE SCALE GENOMIC DNA]</scope>
    <source>
        <strain evidence="2 3">KACC 19175</strain>
    </source>
</reference>
<dbReference type="InterPro" id="IPR006311">
    <property type="entry name" value="TAT_signal"/>
</dbReference>
<dbReference type="AlphaFoldDB" id="A0A936Z1X9"/>